<dbReference type="RefSeq" id="WP_007866553.1">
    <property type="nucleotide sequence ID" value="NZ_JH376426.1"/>
</dbReference>
<proteinExistence type="inferred from homology"/>
<dbReference type="HOGENOM" id="CLU_023194_1_3_9"/>
<evidence type="ECO:0000256" key="1">
    <source>
        <dbReference type="ARBA" id="ARBA00010928"/>
    </source>
</evidence>
<dbReference type="Pfam" id="PF02894">
    <property type="entry name" value="GFO_IDH_MocA_C"/>
    <property type="match status" value="1"/>
</dbReference>
<comment type="similarity">
    <text evidence="1">Belongs to the Gfo/Idh/MocA family.</text>
</comment>
<feature type="domain" description="Gfo/Idh/MocA-like oxidoreductase C-terminal" evidence="3">
    <location>
        <begin position="133"/>
        <end position="330"/>
    </location>
</feature>
<dbReference type="InterPro" id="IPR004104">
    <property type="entry name" value="Gfo/Idh/MocA-like_OxRdtase_C"/>
</dbReference>
<evidence type="ECO:0000313" key="4">
    <source>
        <dbReference type="EMBL" id="EHE96841.1"/>
    </source>
</evidence>
<dbReference type="SUPFAM" id="SSF55347">
    <property type="entry name" value="Glyceraldehyde-3-phosphate dehydrogenase-like, C-terminal domain"/>
    <property type="match status" value="1"/>
</dbReference>
<name>G5HNT4_9FIRM</name>
<dbReference type="EMBL" id="ADLJ01000034">
    <property type="protein sequence ID" value="EHE96841.1"/>
    <property type="molecule type" value="Genomic_DNA"/>
</dbReference>
<dbReference type="AlphaFoldDB" id="G5HNT4"/>
<dbReference type="SUPFAM" id="SSF51735">
    <property type="entry name" value="NAD(P)-binding Rossmann-fold domains"/>
    <property type="match status" value="1"/>
</dbReference>
<dbReference type="Gene3D" id="3.30.360.10">
    <property type="entry name" value="Dihydrodipicolinate Reductase, domain 2"/>
    <property type="match status" value="1"/>
</dbReference>
<dbReference type="InterPro" id="IPR036291">
    <property type="entry name" value="NAD(P)-bd_dom_sf"/>
</dbReference>
<dbReference type="GO" id="GO:0000166">
    <property type="term" value="F:nucleotide binding"/>
    <property type="evidence" value="ECO:0007669"/>
    <property type="project" value="InterPro"/>
</dbReference>
<gene>
    <name evidence="4" type="ORF">HMPREF9469_04246</name>
</gene>
<dbReference type="PANTHER" id="PTHR43377">
    <property type="entry name" value="BILIVERDIN REDUCTASE A"/>
    <property type="match status" value="1"/>
</dbReference>
<dbReference type="PANTHER" id="PTHR43377:SF1">
    <property type="entry name" value="BILIVERDIN REDUCTASE A"/>
    <property type="match status" value="1"/>
</dbReference>
<dbReference type="eggNOG" id="COG0673">
    <property type="taxonomic scope" value="Bacteria"/>
</dbReference>
<dbReference type="PATRIC" id="fig|742733.3.peg.4400"/>
<dbReference type="Gene3D" id="3.40.50.720">
    <property type="entry name" value="NAD(P)-binding Rossmann-like Domain"/>
    <property type="match status" value="1"/>
</dbReference>
<evidence type="ECO:0008006" key="6">
    <source>
        <dbReference type="Google" id="ProtNLM"/>
    </source>
</evidence>
<sequence length="330" mass="36550">MIRTVIIGSGSIAHARHIPNLWKSELAVLHGIYNRSYSHSKADAAKLGCKAYAAPDEIWADSCVDAVIICTPASTHCPYVLAALSEGKHVLCEKPMSVTAEEARLMLEAVKKTDRKLMISHNQRYYQPHQKAKELLEQGVIGRVLNIRSSLGLNLPMPAHIPEDYNAASEVLSHRIDLMHYLLSTTAKGVMARTTRVDNHGYNRHVTGGDDTAMAIIQYHNGVIASFAASRVSYNGNDRSTRIFGTKGSITLYGQKAPVCVEKADGEVDYCCLPFVPSQREVEQTQVDEAFFNCIYKDTPPPVSAEDGLRVMEVVEGIYRSNREGRYIEL</sequence>
<organism evidence="4 5">
    <name type="scientific">[Clostridium] citroniae WAL-17108</name>
    <dbReference type="NCBI Taxonomy" id="742733"/>
    <lineage>
        <taxon>Bacteria</taxon>
        <taxon>Bacillati</taxon>
        <taxon>Bacillota</taxon>
        <taxon>Clostridia</taxon>
        <taxon>Lachnospirales</taxon>
        <taxon>Lachnospiraceae</taxon>
        <taxon>Enterocloster</taxon>
    </lineage>
</organism>
<evidence type="ECO:0000259" key="3">
    <source>
        <dbReference type="Pfam" id="PF02894"/>
    </source>
</evidence>
<evidence type="ECO:0000259" key="2">
    <source>
        <dbReference type="Pfam" id="PF01408"/>
    </source>
</evidence>
<reference evidence="4 5" key="1">
    <citation type="submission" date="2011-08" db="EMBL/GenBank/DDBJ databases">
        <title>The Genome Sequence of Clostridium citroniae WAL-17108.</title>
        <authorList>
            <consortium name="The Broad Institute Genome Sequencing Platform"/>
            <person name="Earl A."/>
            <person name="Ward D."/>
            <person name="Feldgarden M."/>
            <person name="Gevers D."/>
            <person name="Finegold S.M."/>
            <person name="Summanen P.H."/>
            <person name="Molitoris D.R."/>
            <person name="Vaisanen M.L."/>
            <person name="Daigneault M."/>
            <person name="Allen-Vercoe E."/>
            <person name="Young S.K."/>
            <person name="Zeng Q."/>
            <person name="Gargeya S."/>
            <person name="Fitzgerald M."/>
            <person name="Haas B."/>
            <person name="Abouelleil A."/>
            <person name="Alvarado L."/>
            <person name="Arachchi H.M."/>
            <person name="Berlin A."/>
            <person name="Brown A."/>
            <person name="Chapman S.B."/>
            <person name="Chen Z."/>
            <person name="Dunbar C."/>
            <person name="Freedman E."/>
            <person name="Gearin G."/>
            <person name="Gellesch M."/>
            <person name="Goldberg J."/>
            <person name="Griggs A."/>
            <person name="Gujja S."/>
            <person name="Heiman D."/>
            <person name="Howarth C."/>
            <person name="Larson L."/>
            <person name="Lui A."/>
            <person name="MacDonald P.J.P."/>
            <person name="Montmayeur A."/>
            <person name="Murphy C."/>
            <person name="Neiman D."/>
            <person name="Pearson M."/>
            <person name="Priest M."/>
            <person name="Roberts A."/>
            <person name="Saif S."/>
            <person name="Shea T."/>
            <person name="Shenoy N."/>
            <person name="Sisk P."/>
            <person name="Stolte C."/>
            <person name="Sykes S."/>
            <person name="Wortman J."/>
            <person name="Nusbaum C."/>
            <person name="Birren B."/>
        </authorList>
    </citation>
    <scope>NUCLEOTIDE SEQUENCE [LARGE SCALE GENOMIC DNA]</scope>
    <source>
        <strain evidence="4 5">WAL-17108</strain>
    </source>
</reference>
<dbReference type="Proteomes" id="UP000003763">
    <property type="component" value="Unassembled WGS sequence"/>
</dbReference>
<evidence type="ECO:0000313" key="5">
    <source>
        <dbReference type="Proteomes" id="UP000003763"/>
    </source>
</evidence>
<dbReference type="InterPro" id="IPR000683">
    <property type="entry name" value="Gfo/Idh/MocA-like_OxRdtase_N"/>
</dbReference>
<comment type="caution">
    <text evidence="4">The sequence shown here is derived from an EMBL/GenBank/DDBJ whole genome shotgun (WGS) entry which is preliminary data.</text>
</comment>
<dbReference type="Pfam" id="PF01408">
    <property type="entry name" value="GFO_IDH_MocA"/>
    <property type="match status" value="1"/>
</dbReference>
<accession>G5HNT4</accession>
<feature type="domain" description="Gfo/Idh/MocA-like oxidoreductase N-terminal" evidence="2">
    <location>
        <begin position="2"/>
        <end position="121"/>
    </location>
</feature>
<dbReference type="InterPro" id="IPR051450">
    <property type="entry name" value="Gfo/Idh/MocA_Oxidoreductases"/>
</dbReference>
<protein>
    <recommendedName>
        <fullName evidence="6">Gfo/Idh/MocA-like oxidoreductase N-terminal domain-containing protein</fullName>
    </recommendedName>
</protein>